<dbReference type="AlphaFoldDB" id="A0A3N6NRZ5"/>
<protein>
    <submittedName>
        <fullName evidence="1">Uncharacterized protein</fullName>
    </submittedName>
</protein>
<proteinExistence type="predicted"/>
<keyword evidence="2" id="KW-1185">Reference proteome</keyword>
<name>A0A3N6NRZ5_9CYAN</name>
<evidence type="ECO:0000313" key="1">
    <source>
        <dbReference type="EMBL" id="RQH19814.1"/>
    </source>
</evidence>
<comment type="caution">
    <text evidence="1">The sequence shown here is derived from an EMBL/GenBank/DDBJ whole genome shotgun (WGS) entry which is preliminary data.</text>
</comment>
<dbReference type="Proteomes" id="UP000269154">
    <property type="component" value="Unassembled WGS sequence"/>
</dbReference>
<reference evidence="1 2" key="1">
    <citation type="journal article" date="2018" name="ACS Chem. Biol.">
        <title>Ketoreductase domain dysfunction expands chemodiversity: malyngamide biosynthesis in the cyanobacterium Okeania hirsuta.</title>
        <authorList>
            <person name="Moss N.A."/>
            <person name="Leao T."/>
            <person name="Rankin M."/>
            <person name="McCullough T.M."/>
            <person name="Qu P."/>
            <person name="Korobeynikov A."/>
            <person name="Smith J.L."/>
            <person name="Gerwick L."/>
            <person name="Gerwick W.H."/>
        </authorList>
    </citation>
    <scope>NUCLEOTIDE SEQUENCE [LARGE SCALE GENOMIC DNA]</scope>
    <source>
        <strain evidence="1 2">PAB10Feb10-1</strain>
    </source>
</reference>
<gene>
    <name evidence="1" type="ORF">D5R40_32325</name>
</gene>
<organism evidence="1 2">
    <name type="scientific">Okeania hirsuta</name>
    <dbReference type="NCBI Taxonomy" id="1458930"/>
    <lineage>
        <taxon>Bacteria</taxon>
        <taxon>Bacillati</taxon>
        <taxon>Cyanobacteriota</taxon>
        <taxon>Cyanophyceae</taxon>
        <taxon>Oscillatoriophycideae</taxon>
        <taxon>Oscillatoriales</taxon>
        <taxon>Microcoleaceae</taxon>
        <taxon>Okeania</taxon>
    </lineage>
</organism>
<dbReference type="EMBL" id="RCBY01000434">
    <property type="protein sequence ID" value="RQH19814.1"/>
    <property type="molecule type" value="Genomic_DNA"/>
</dbReference>
<accession>A0A3N6NRZ5</accession>
<evidence type="ECO:0000313" key="2">
    <source>
        <dbReference type="Proteomes" id="UP000269154"/>
    </source>
</evidence>
<sequence length="117" mass="12881">MIRSGMLILMKNNLPVGLSTLWTTSASVTGEFQVILKTQPDLKSDTTSVNAGGTDVDLTWTLGTVTSVRQDLQSSASLKLWPNPASNLIRWEIESLDRKADRLQVLDMYGRVCVGKQ</sequence>